<protein>
    <submittedName>
        <fullName evidence="1">Uncharacterized protein</fullName>
    </submittedName>
</protein>
<accession>A0A5M6D1H1</accession>
<evidence type="ECO:0000313" key="1">
    <source>
        <dbReference type="EMBL" id="KAA5540142.1"/>
    </source>
</evidence>
<keyword evidence="2" id="KW-1185">Reference proteome</keyword>
<sequence length="204" mass="24882">MDKTNIENTFFVNKIDEIEICEGKFYRLSGSSLTRPTDFTRIENEKHNLDSCEHCKKYYQIVLRSFEKRFERFPYCCNPYKKLLKYSWFNKNDYLSAPKLATEKIFHTWNFILKYIDEPNWEEEIIDYIYYIVYTFGSFPNDSGEALFLGSYFKNLRNLIERGLREKKYDKKKRIILEYFDSFYLDKKSKSNTDLNILLEIYNR</sequence>
<proteinExistence type="predicted"/>
<dbReference type="Proteomes" id="UP000323426">
    <property type="component" value="Unassembled WGS sequence"/>
</dbReference>
<comment type="caution">
    <text evidence="1">The sequence shown here is derived from an EMBL/GenBank/DDBJ whole genome shotgun (WGS) entry which is preliminary data.</text>
</comment>
<dbReference type="AlphaFoldDB" id="A0A5M6D1H1"/>
<dbReference type="RefSeq" id="WP_150092530.1">
    <property type="nucleotide sequence ID" value="NZ_VWSF01000028.1"/>
</dbReference>
<evidence type="ECO:0000313" key="2">
    <source>
        <dbReference type="Proteomes" id="UP000323426"/>
    </source>
</evidence>
<gene>
    <name evidence="1" type="ORF">F0145_23230</name>
</gene>
<organism evidence="1 2">
    <name type="scientific">Adhaeribacter rhizoryzae</name>
    <dbReference type="NCBI Taxonomy" id="2607907"/>
    <lineage>
        <taxon>Bacteria</taxon>
        <taxon>Pseudomonadati</taxon>
        <taxon>Bacteroidota</taxon>
        <taxon>Cytophagia</taxon>
        <taxon>Cytophagales</taxon>
        <taxon>Hymenobacteraceae</taxon>
        <taxon>Adhaeribacter</taxon>
    </lineage>
</organism>
<reference evidence="1 2" key="1">
    <citation type="submission" date="2019-09" db="EMBL/GenBank/DDBJ databases">
        <title>Genome sequence and assembly of Adhaeribacter sp.</title>
        <authorList>
            <person name="Chhetri G."/>
        </authorList>
    </citation>
    <scope>NUCLEOTIDE SEQUENCE [LARGE SCALE GENOMIC DNA]</scope>
    <source>
        <strain evidence="1 2">DK36</strain>
    </source>
</reference>
<name>A0A5M6D1H1_9BACT</name>
<dbReference type="EMBL" id="VWSF01000028">
    <property type="protein sequence ID" value="KAA5540142.1"/>
    <property type="molecule type" value="Genomic_DNA"/>
</dbReference>